<evidence type="ECO:0000259" key="1">
    <source>
        <dbReference type="Pfam" id="PF22917"/>
    </source>
</evidence>
<evidence type="ECO:0000313" key="2">
    <source>
        <dbReference type="EMBL" id="CRK18258.1"/>
    </source>
</evidence>
<gene>
    <name evidence="2" type="ORF">BN1708_012295</name>
    <name evidence="3" type="ORF">BN1723_014902</name>
</gene>
<name>A0A0G4MKI7_VERLO</name>
<protein>
    <recommendedName>
        <fullName evidence="1">PRISE-like Rossmann-fold domain-containing protein</fullName>
    </recommendedName>
</protein>
<dbReference type="EMBL" id="CVQH01009446">
    <property type="protein sequence ID" value="CRK18258.1"/>
    <property type="molecule type" value="Genomic_DNA"/>
</dbReference>
<dbReference type="STRING" id="100787.A0A0G4MKI7"/>
<dbReference type="PANTHER" id="PTHR32487">
    <property type="entry name" value="3-OXO-DELTA(4,5)-STEROID 5-BETA-REDUCTASE"/>
    <property type="match status" value="1"/>
</dbReference>
<dbReference type="Proteomes" id="UP000044602">
    <property type="component" value="Unassembled WGS sequence"/>
</dbReference>
<dbReference type="AlphaFoldDB" id="A0A0G4MKI7"/>
<feature type="domain" description="PRISE-like Rossmann-fold" evidence="1">
    <location>
        <begin position="14"/>
        <end position="398"/>
    </location>
</feature>
<dbReference type="Proteomes" id="UP000045706">
    <property type="component" value="Unassembled WGS sequence"/>
</dbReference>
<evidence type="ECO:0000313" key="3">
    <source>
        <dbReference type="EMBL" id="CRK34704.1"/>
    </source>
</evidence>
<proteinExistence type="predicted"/>
<evidence type="ECO:0000313" key="5">
    <source>
        <dbReference type="Proteomes" id="UP000045706"/>
    </source>
</evidence>
<dbReference type="Gene3D" id="3.40.50.720">
    <property type="entry name" value="NAD(P)-binding Rossmann-like Domain"/>
    <property type="match status" value="1"/>
</dbReference>
<dbReference type="EMBL" id="CVQI01027002">
    <property type="protein sequence ID" value="CRK34704.1"/>
    <property type="molecule type" value="Genomic_DNA"/>
</dbReference>
<keyword evidence="4" id="KW-1185">Reference proteome</keyword>
<dbReference type="InterPro" id="IPR055222">
    <property type="entry name" value="PRISE-like_Rossmann-fold"/>
</dbReference>
<accession>A0A0G4MKI7</accession>
<dbReference type="SUPFAM" id="SSF51735">
    <property type="entry name" value="NAD(P)-binding Rossmann-fold domains"/>
    <property type="match status" value="1"/>
</dbReference>
<dbReference type="PANTHER" id="PTHR32487:SF4">
    <property type="entry name" value="SIRQ PROTEIN"/>
    <property type="match status" value="1"/>
</dbReference>
<evidence type="ECO:0000313" key="4">
    <source>
        <dbReference type="Proteomes" id="UP000044602"/>
    </source>
</evidence>
<reference evidence="4 5" key="1">
    <citation type="submission" date="2015-05" db="EMBL/GenBank/DDBJ databases">
        <authorList>
            <person name="Fogelqvist Johan"/>
        </authorList>
    </citation>
    <scope>NUCLEOTIDE SEQUENCE [LARGE SCALE GENOMIC DNA]</scope>
    <source>
        <strain evidence="2">VL1</strain>
        <strain evidence="3">VL2</strain>
    </source>
</reference>
<organism evidence="3 5">
    <name type="scientific">Verticillium longisporum</name>
    <name type="common">Verticillium dahliae var. longisporum</name>
    <dbReference type="NCBI Taxonomy" id="100787"/>
    <lineage>
        <taxon>Eukaryota</taxon>
        <taxon>Fungi</taxon>
        <taxon>Dikarya</taxon>
        <taxon>Ascomycota</taxon>
        <taxon>Pezizomycotina</taxon>
        <taxon>Sordariomycetes</taxon>
        <taxon>Hypocreomycetidae</taxon>
        <taxon>Glomerellales</taxon>
        <taxon>Plectosphaerellaceae</taxon>
        <taxon>Verticillium</taxon>
    </lineage>
</organism>
<dbReference type="InterPro" id="IPR036291">
    <property type="entry name" value="NAD(P)-bd_dom_sf"/>
</dbReference>
<sequence>MINFSNAMTDQNHALVFGAAGLLGWAAVDQLLFEYPAPQTFSQVTAVANRPVAEAALHWPAASTTRPKLHIASGINLLDGDADALARQLGEKAPGIENVTHAFYFVFSPVNDDHMEECRLNCGMMQCVADTLNLLCPQLKSIVYAGGTRGYGIYNPGGTFTAPLVESMTDTLPEDYAKTVAYPRFRQILTRASRGRSWTWTEVCPDAVVGFSPNGSAFSLALHWAQYLALYRLNNEASGDVQFPFPGSEAGFDALFTPVSSQTLGRISVHAALHPGECGGKIVNMADRARPTTFRELWPCIAGWFGLVGVGPEADATALKPGKYVEKHKHLFATRGLTDAVEKGVGAGSVQLDSVGWWLAFDRQLSLERLRATGFDEERDPVEGWLEAFGQFRAAGII</sequence>
<dbReference type="Pfam" id="PF22917">
    <property type="entry name" value="PRISE"/>
    <property type="match status" value="1"/>
</dbReference>